<dbReference type="Proteomes" id="UP000233060">
    <property type="component" value="Unassembled WGS sequence"/>
</dbReference>
<evidence type="ECO:0000256" key="1">
    <source>
        <dbReference type="SAM" id="MobiDB-lite"/>
    </source>
</evidence>
<accession>A0A2K5L8Y6</accession>
<name>A0A2K5L8Y6_CERAT</name>
<dbReference type="AlphaFoldDB" id="A0A2K5L8Y6"/>
<evidence type="ECO:0000313" key="3">
    <source>
        <dbReference type="Proteomes" id="UP000233060"/>
    </source>
</evidence>
<dbReference type="GeneTree" id="ENSGT00910000147347"/>
<evidence type="ECO:0000313" key="2">
    <source>
        <dbReference type="Ensembl" id="ENSCATP00000009411.1"/>
    </source>
</evidence>
<reference evidence="2" key="2">
    <citation type="submission" date="2025-09" db="UniProtKB">
        <authorList>
            <consortium name="Ensembl"/>
        </authorList>
    </citation>
    <scope>IDENTIFICATION</scope>
</reference>
<keyword evidence="3" id="KW-1185">Reference proteome</keyword>
<proteinExistence type="predicted"/>
<dbReference type="Bgee" id="ENSCATG00000028620">
    <property type="expression patterns" value="Expressed in thymus and 12 other cell types or tissues"/>
</dbReference>
<reference evidence="2" key="1">
    <citation type="submission" date="2025-08" db="UniProtKB">
        <authorList>
            <consortium name="Ensembl"/>
        </authorList>
    </citation>
    <scope>IDENTIFICATION</scope>
</reference>
<feature type="region of interest" description="Disordered" evidence="1">
    <location>
        <begin position="20"/>
        <end position="58"/>
    </location>
</feature>
<dbReference type="Ensembl" id="ENSCATT00000033096.1">
    <property type="protein sequence ID" value="ENSCATP00000009411.1"/>
    <property type="gene ID" value="ENSCATG00000028620.1"/>
</dbReference>
<protein>
    <submittedName>
        <fullName evidence="2">Uncharacterized protein</fullName>
    </submittedName>
</protein>
<organism evidence="2 3">
    <name type="scientific">Cercocebus atys</name>
    <name type="common">Sooty mangabey</name>
    <name type="synonym">Cercocebus torquatus atys</name>
    <dbReference type="NCBI Taxonomy" id="9531"/>
    <lineage>
        <taxon>Eukaryota</taxon>
        <taxon>Metazoa</taxon>
        <taxon>Chordata</taxon>
        <taxon>Craniata</taxon>
        <taxon>Vertebrata</taxon>
        <taxon>Euteleostomi</taxon>
        <taxon>Mammalia</taxon>
        <taxon>Eutheria</taxon>
        <taxon>Euarchontoglires</taxon>
        <taxon>Primates</taxon>
        <taxon>Haplorrhini</taxon>
        <taxon>Catarrhini</taxon>
        <taxon>Cercopithecidae</taxon>
        <taxon>Cercopithecinae</taxon>
        <taxon>Cercocebus</taxon>
    </lineage>
</organism>
<sequence length="58" mass="5843">MPVTMSALLPHRDFTAKLSNTRSTARGASVCLSGGPPPSLPAPGASPVSKGVGRKKAQ</sequence>